<feature type="transmembrane region" description="Helical" evidence="2">
    <location>
        <begin position="83"/>
        <end position="101"/>
    </location>
</feature>
<organism evidence="4 5">
    <name type="scientific">Caballeronia humi</name>
    <dbReference type="NCBI Taxonomy" id="326474"/>
    <lineage>
        <taxon>Bacteria</taxon>
        <taxon>Pseudomonadati</taxon>
        <taxon>Pseudomonadota</taxon>
        <taxon>Betaproteobacteria</taxon>
        <taxon>Burkholderiales</taxon>
        <taxon>Burkholderiaceae</taxon>
        <taxon>Caballeronia</taxon>
    </lineage>
</organism>
<dbReference type="OrthoDB" id="9181874at2"/>
<dbReference type="Proteomes" id="UP000054977">
    <property type="component" value="Unassembled WGS sequence"/>
</dbReference>
<keyword evidence="5" id="KW-1185">Reference proteome</keyword>
<feature type="domain" description="DUF883" evidence="3">
    <location>
        <begin position="74"/>
        <end position="102"/>
    </location>
</feature>
<proteinExistence type="predicted"/>
<feature type="region of interest" description="Disordered" evidence="1">
    <location>
        <begin position="1"/>
        <end position="37"/>
    </location>
</feature>
<evidence type="ECO:0000259" key="3">
    <source>
        <dbReference type="Pfam" id="PF19029"/>
    </source>
</evidence>
<evidence type="ECO:0000313" key="5">
    <source>
        <dbReference type="Proteomes" id="UP000054977"/>
    </source>
</evidence>
<dbReference type="STRING" id="326474.AWB65_02417"/>
<evidence type="ECO:0000313" key="4">
    <source>
        <dbReference type="EMBL" id="SAL34788.1"/>
    </source>
</evidence>
<keyword evidence="2" id="KW-1133">Transmembrane helix</keyword>
<keyword evidence="2" id="KW-0472">Membrane</keyword>
<accession>A0A158GRU3</accession>
<comment type="caution">
    <text evidence="4">The sequence shown here is derived from an EMBL/GenBank/DDBJ whole genome shotgun (WGS) entry which is preliminary data.</text>
</comment>
<gene>
    <name evidence="4" type="ORF">AWB65_02417</name>
</gene>
<name>A0A158GRU3_9BURK</name>
<dbReference type="InterPro" id="IPR043605">
    <property type="entry name" value="DUF883_C"/>
</dbReference>
<dbReference type="AlphaFoldDB" id="A0A158GRU3"/>
<sequence>MSDDTSNSSNGGTSAQGVKPSIRATSRTSDETDVSSAAAATKFEAARKLRLVQGKLSEAQDNLKLKYRIAADTTDDFVHDNPWKAITMAALAGLVIGMLAAR</sequence>
<protein>
    <submittedName>
        <fullName evidence="4">Membrane protein</fullName>
    </submittedName>
</protein>
<dbReference type="RefSeq" id="WP_087667375.1">
    <property type="nucleotide sequence ID" value="NZ_FCNW02000009.1"/>
</dbReference>
<dbReference type="Pfam" id="PF19029">
    <property type="entry name" value="DUF883_C"/>
    <property type="match status" value="1"/>
</dbReference>
<keyword evidence="2" id="KW-0812">Transmembrane</keyword>
<dbReference type="EMBL" id="FCNW02000009">
    <property type="protein sequence ID" value="SAL34788.1"/>
    <property type="molecule type" value="Genomic_DNA"/>
</dbReference>
<evidence type="ECO:0000256" key="1">
    <source>
        <dbReference type="SAM" id="MobiDB-lite"/>
    </source>
</evidence>
<evidence type="ECO:0000256" key="2">
    <source>
        <dbReference type="SAM" id="Phobius"/>
    </source>
</evidence>
<reference evidence="4" key="1">
    <citation type="submission" date="2016-01" db="EMBL/GenBank/DDBJ databases">
        <authorList>
            <person name="Peeters C."/>
        </authorList>
    </citation>
    <scope>NUCLEOTIDE SEQUENCE [LARGE SCALE GENOMIC DNA]</scope>
    <source>
        <strain evidence="4">LMG 22934</strain>
    </source>
</reference>
<feature type="compositionally biased region" description="Polar residues" evidence="1">
    <location>
        <begin position="1"/>
        <end position="16"/>
    </location>
</feature>